<dbReference type="Proteomes" id="UP000245872">
    <property type="component" value="Chromosome"/>
</dbReference>
<feature type="binding site" evidence="4">
    <location>
        <position position="7"/>
    </location>
    <ligand>
        <name>a divalent metal cation</name>
        <dbReference type="ChEBI" id="CHEBI:60240"/>
        <label>1</label>
    </ligand>
</feature>
<dbReference type="PANTHER" id="PTHR46124">
    <property type="entry name" value="D-AMINOACYL-TRNA DEACYLASE"/>
    <property type="match status" value="1"/>
</dbReference>
<dbReference type="NCBIfam" id="TIGR00010">
    <property type="entry name" value="YchF/TatD family DNA exonuclease"/>
    <property type="match status" value="1"/>
</dbReference>
<feature type="binding site" evidence="4">
    <location>
        <position position="94"/>
    </location>
    <ligand>
        <name>a divalent metal cation</name>
        <dbReference type="ChEBI" id="CHEBI:60240"/>
        <label>1</label>
    </ligand>
</feature>
<dbReference type="AlphaFoldDB" id="A0A2Z3LAC3"/>
<evidence type="ECO:0000256" key="4">
    <source>
        <dbReference type="PIRSR" id="PIRSR005902-1"/>
    </source>
</evidence>
<comment type="similarity">
    <text evidence="1">Belongs to the metallo-dependent hydrolases superfamily. TatD-type hydrolase family.</text>
</comment>
<dbReference type="EMBL" id="CP029619">
    <property type="protein sequence ID" value="AWN82267.1"/>
    <property type="molecule type" value="Genomic_DNA"/>
</dbReference>
<evidence type="ECO:0000256" key="1">
    <source>
        <dbReference type="ARBA" id="ARBA00009275"/>
    </source>
</evidence>
<feature type="binding site" evidence="4">
    <location>
        <position position="130"/>
    </location>
    <ligand>
        <name>a divalent metal cation</name>
        <dbReference type="ChEBI" id="CHEBI:60240"/>
        <label>2</label>
    </ligand>
</feature>
<dbReference type="OrthoDB" id="9810005at2"/>
<dbReference type="GO" id="GO:0004536">
    <property type="term" value="F:DNA nuclease activity"/>
    <property type="evidence" value="ECO:0007669"/>
    <property type="project" value="InterPro"/>
</dbReference>
<sequence length="256" mass="28999">MQLIDTHAHIYEVEFQDNLSDILENAQKNYVQKIYMPNINETTLSKMMAVAARYPTQCFPMMGIHPCYIKRNFTNQLYLVEEWLNKASFLAIGEIGIDQYHSSAFLAEQEEAFMIQLNLAKKHQLPVSIHCRNAFKRMLQLLEKAQDGSLKGVIHCFTGNTIEAEYCIKLGFRLGIGGLITLPSHKLAETLTTIAANHLVLETDSPYLAPLPHRGKRNEPGYLRYTAAKLAAIKQMPLTEIAAITTENATRLFNNQ</sequence>
<dbReference type="PANTHER" id="PTHR46124:SF4">
    <property type="entry name" value="HYDROLASE TATD"/>
    <property type="match status" value="1"/>
</dbReference>
<feature type="binding site" evidence="4">
    <location>
        <position position="155"/>
    </location>
    <ligand>
        <name>a divalent metal cation</name>
        <dbReference type="ChEBI" id="CHEBI:60240"/>
        <label>2</label>
    </ligand>
</feature>
<keyword evidence="3 5" id="KW-0378">Hydrolase</keyword>
<dbReference type="InterPro" id="IPR001130">
    <property type="entry name" value="TatD-like"/>
</dbReference>
<dbReference type="Pfam" id="PF01026">
    <property type="entry name" value="TatD_DNase"/>
    <property type="match status" value="1"/>
</dbReference>
<evidence type="ECO:0000313" key="6">
    <source>
        <dbReference type="Proteomes" id="UP000245872"/>
    </source>
</evidence>
<dbReference type="KEGG" id="cher:DK880_00970"/>
<dbReference type="FunFam" id="3.20.20.140:FF:000005">
    <property type="entry name" value="TatD family hydrolase"/>
    <property type="match status" value="1"/>
</dbReference>
<dbReference type="GO" id="GO:0005829">
    <property type="term" value="C:cytosol"/>
    <property type="evidence" value="ECO:0007669"/>
    <property type="project" value="TreeGrafter"/>
</dbReference>
<keyword evidence="6" id="KW-1185">Reference proteome</keyword>
<name>A0A2Z3LAC3_9BACT</name>
<feature type="binding site" evidence="4">
    <location>
        <position position="204"/>
    </location>
    <ligand>
        <name>a divalent metal cation</name>
        <dbReference type="ChEBI" id="CHEBI:60240"/>
        <label>1</label>
    </ligand>
</feature>
<dbReference type="EC" id="3.1.1.96" evidence="5"/>
<evidence type="ECO:0000256" key="2">
    <source>
        <dbReference type="ARBA" id="ARBA00022723"/>
    </source>
</evidence>
<proteinExistence type="inferred from homology"/>
<dbReference type="InterPro" id="IPR015991">
    <property type="entry name" value="TatD/YcfH-like"/>
</dbReference>
<dbReference type="InterPro" id="IPR032466">
    <property type="entry name" value="Metal_Hydrolase"/>
</dbReference>
<dbReference type="RefSeq" id="WP_109997723.1">
    <property type="nucleotide sequence ID" value="NZ_CP029619.1"/>
</dbReference>
<evidence type="ECO:0000256" key="3">
    <source>
        <dbReference type="ARBA" id="ARBA00022801"/>
    </source>
</evidence>
<dbReference type="GO" id="GO:0051499">
    <property type="term" value="F:D-aminoacyl-tRNA deacylase activity"/>
    <property type="evidence" value="ECO:0007669"/>
    <property type="project" value="UniProtKB-EC"/>
</dbReference>
<dbReference type="PIRSF" id="PIRSF005902">
    <property type="entry name" value="DNase_TatD"/>
    <property type="match status" value="1"/>
</dbReference>
<feature type="binding site" evidence="4">
    <location>
        <position position="9"/>
    </location>
    <ligand>
        <name>a divalent metal cation</name>
        <dbReference type="ChEBI" id="CHEBI:60240"/>
        <label>1</label>
    </ligand>
</feature>
<organism evidence="5 6">
    <name type="scientific">Candidatus Cardinium hertigii</name>
    <dbReference type="NCBI Taxonomy" id="247481"/>
    <lineage>
        <taxon>Bacteria</taxon>
        <taxon>Pseudomonadati</taxon>
        <taxon>Bacteroidota</taxon>
        <taxon>Cytophagia</taxon>
        <taxon>Cytophagales</taxon>
        <taxon>Amoebophilaceae</taxon>
        <taxon>Candidatus Cardinium</taxon>
    </lineage>
</organism>
<dbReference type="CDD" id="cd01310">
    <property type="entry name" value="TatD_DNAse"/>
    <property type="match status" value="1"/>
</dbReference>
<evidence type="ECO:0000313" key="5">
    <source>
        <dbReference type="EMBL" id="AWN82267.1"/>
    </source>
</evidence>
<protein>
    <submittedName>
        <fullName evidence="5">D-aminoacyl-tRNA deacylase</fullName>
        <ecNumber evidence="5">3.1.1.96</ecNumber>
    </submittedName>
</protein>
<reference evidence="5 6" key="1">
    <citation type="submission" date="2018-05" db="EMBL/GenBank/DDBJ databases">
        <title>Candidatus Cardinium hertigii Genome Assembly.</title>
        <authorList>
            <person name="Showmaker K.C."/>
            <person name="Walden K.O."/>
            <person name="Fields C.J."/>
            <person name="Lambert K.N."/>
            <person name="Hudson M.E."/>
        </authorList>
    </citation>
    <scope>NUCLEOTIDE SEQUENCE [LARGE SCALE GENOMIC DNA]</scope>
    <source>
        <strain evidence="6">cHgTN10</strain>
    </source>
</reference>
<keyword evidence="2 4" id="KW-0479">Metal-binding</keyword>
<dbReference type="Gene3D" id="3.20.20.140">
    <property type="entry name" value="Metal-dependent hydrolases"/>
    <property type="match status" value="1"/>
</dbReference>
<dbReference type="GO" id="GO:0046872">
    <property type="term" value="F:metal ion binding"/>
    <property type="evidence" value="ECO:0007669"/>
    <property type="project" value="UniProtKB-KW"/>
</dbReference>
<gene>
    <name evidence="5" type="primary">dtd3</name>
    <name evidence="5" type="ORF">DK880_00970</name>
</gene>
<dbReference type="SUPFAM" id="SSF51556">
    <property type="entry name" value="Metallo-dependent hydrolases"/>
    <property type="match status" value="1"/>
</dbReference>
<accession>A0A2Z3LAC3</accession>